<evidence type="ECO:0008006" key="4">
    <source>
        <dbReference type="Google" id="ProtNLM"/>
    </source>
</evidence>
<organism evidence="2 3">
    <name type="scientific">Obba rivulosa</name>
    <dbReference type="NCBI Taxonomy" id="1052685"/>
    <lineage>
        <taxon>Eukaryota</taxon>
        <taxon>Fungi</taxon>
        <taxon>Dikarya</taxon>
        <taxon>Basidiomycota</taxon>
        <taxon>Agaricomycotina</taxon>
        <taxon>Agaricomycetes</taxon>
        <taxon>Polyporales</taxon>
        <taxon>Gelatoporiaceae</taxon>
        <taxon>Obba</taxon>
    </lineage>
</organism>
<dbReference type="Gene3D" id="3.30.160.60">
    <property type="entry name" value="Classic Zinc Finger"/>
    <property type="match status" value="1"/>
</dbReference>
<dbReference type="AlphaFoldDB" id="A0A8E2J2J7"/>
<feature type="compositionally biased region" description="Acidic residues" evidence="1">
    <location>
        <begin position="82"/>
        <end position="93"/>
    </location>
</feature>
<proteinExistence type="predicted"/>
<feature type="region of interest" description="Disordered" evidence="1">
    <location>
        <begin position="204"/>
        <end position="227"/>
    </location>
</feature>
<accession>A0A8E2J2J7</accession>
<feature type="compositionally biased region" description="Polar residues" evidence="1">
    <location>
        <begin position="205"/>
        <end position="216"/>
    </location>
</feature>
<protein>
    <recommendedName>
        <fullName evidence="4">C2H2-type domain-containing protein</fullName>
    </recommendedName>
</protein>
<evidence type="ECO:0000256" key="1">
    <source>
        <dbReference type="SAM" id="MobiDB-lite"/>
    </source>
</evidence>
<feature type="non-terminal residue" evidence="2">
    <location>
        <position position="227"/>
    </location>
</feature>
<dbReference type="Proteomes" id="UP000250043">
    <property type="component" value="Unassembled WGS sequence"/>
</dbReference>
<dbReference type="EMBL" id="KV722356">
    <property type="protein sequence ID" value="OCH93336.1"/>
    <property type="molecule type" value="Genomic_DNA"/>
</dbReference>
<gene>
    <name evidence="2" type="ORF">OBBRIDRAFT_885606</name>
</gene>
<feature type="compositionally biased region" description="Basic and acidic residues" evidence="1">
    <location>
        <begin position="218"/>
        <end position="227"/>
    </location>
</feature>
<reference evidence="2 3" key="1">
    <citation type="submission" date="2016-07" db="EMBL/GenBank/DDBJ databases">
        <title>Draft genome of the white-rot fungus Obba rivulosa 3A-2.</title>
        <authorList>
            <consortium name="DOE Joint Genome Institute"/>
            <person name="Miettinen O."/>
            <person name="Riley R."/>
            <person name="Acob R."/>
            <person name="Barry K."/>
            <person name="Cullen D."/>
            <person name="De Vries R."/>
            <person name="Hainaut M."/>
            <person name="Hatakka A."/>
            <person name="Henrissat B."/>
            <person name="Hilden K."/>
            <person name="Kuo R."/>
            <person name="Labutti K."/>
            <person name="Lipzen A."/>
            <person name="Makela M.R."/>
            <person name="Sandor L."/>
            <person name="Spatafora J.W."/>
            <person name="Grigoriev I.V."/>
            <person name="Hibbett D.S."/>
        </authorList>
    </citation>
    <scope>NUCLEOTIDE SEQUENCE [LARGE SCALE GENOMIC DNA]</scope>
    <source>
        <strain evidence="2 3">3A-2</strain>
    </source>
</reference>
<evidence type="ECO:0000313" key="2">
    <source>
        <dbReference type="EMBL" id="OCH93336.1"/>
    </source>
</evidence>
<sequence>MTFIHNLFPQAASRQRFCGTLCHEYYIYHVVLQQPAASALSAFDMDLNDTAPIVQDAMRWYATPNSNEPAPPEGPPANINPSDEDTEYEDEPQGDSSPPPLDHDGQFGRWVPRGRAKSKQSAPLQFKHVHFGSASTSQHSPDASSYTEHGKCPICPKILKLKSIKAHIDKVHYKKGRRECPHCKRTLSQPSALKRHIEENYCHAFSSSPESQNNASVDGEREMEGTP</sequence>
<name>A0A8E2J2J7_9APHY</name>
<dbReference type="OrthoDB" id="3535323at2759"/>
<feature type="region of interest" description="Disordered" evidence="1">
    <location>
        <begin position="62"/>
        <end position="123"/>
    </location>
</feature>
<evidence type="ECO:0000313" key="3">
    <source>
        <dbReference type="Proteomes" id="UP000250043"/>
    </source>
</evidence>
<keyword evidence="3" id="KW-1185">Reference proteome</keyword>